<dbReference type="STRING" id="1685378.AVO44_12960"/>
<evidence type="ECO:0000259" key="2">
    <source>
        <dbReference type="PROSITE" id="PS50930"/>
    </source>
</evidence>
<reference evidence="4" key="1">
    <citation type="submission" date="2015-12" db="EMBL/GenBank/DDBJ databases">
        <authorList>
            <person name="Zhang G."/>
            <person name="Stingl U."/>
        </authorList>
    </citation>
    <scope>NUCLEOTIDE SEQUENCE [LARGE SCALE GENOMIC DNA]</scope>
    <source>
        <strain evidence="4">ZGT108</strain>
    </source>
</reference>
<dbReference type="GO" id="GO:0016301">
    <property type="term" value="F:kinase activity"/>
    <property type="evidence" value="ECO:0007669"/>
    <property type="project" value="UniProtKB-KW"/>
</dbReference>
<protein>
    <submittedName>
        <fullName evidence="3">Histidine kinase</fullName>
    </submittedName>
</protein>
<keyword evidence="3" id="KW-0418">Kinase</keyword>
<keyword evidence="1" id="KW-1133">Transmembrane helix</keyword>
<keyword evidence="3" id="KW-0808">Transferase</keyword>
<evidence type="ECO:0000313" key="3">
    <source>
        <dbReference type="EMBL" id="KUJ78746.1"/>
    </source>
</evidence>
<feature type="transmembrane region" description="Helical" evidence="1">
    <location>
        <begin position="109"/>
        <end position="126"/>
    </location>
</feature>
<accession>A0A0X3TW17</accession>
<dbReference type="AlphaFoldDB" id="A0A0X3TW17"/>
<dbReference type="Gene3D" id="2.40.50.1020">
    <property type="entry name" value="LytTr DNA-binding domain"/>
    <property type="match status" value="1"/>
</dbReference>
<evidence type="ECO:0000256" key="1">
    <source>
        <dbReference type="SAM" id="Phobius"/>
    </source>
</evidence>
<dbReference type="EMBL" id="LQBP01000006">
    <property type="protein sequence ID" value="KUJ78746.1"/>
    <property type="molecule type" value="Genomic_DNA"/>
</dbReference>
<feature type="transmembrane region" description="Helical" evidence="1">
    <location>
        <begin position="74"/>
        <end position="97"/>
    </location>
</feature>
<keyword evidence="1" id="KW-0812">Transmembrane</keyword>
<dbReference type="PROSITE" id="PS50930">
    <property type="entry name" value="HTH_LYTTR"/>
    <property type="match status" value="1"/>
</dbReference>
<gene>
    <name evidence="3" type="ORF">AVO44_12960</name>
</gene>
<dbReference type="Pfam" id="PF04397">
    <property type="entry name" value="LytTR"/>
    <property type="match status" value="1"/>
</dbReference>
<organism evidence="3 4">
    <name type="scientific">Ruegeria profundi</name>
    <dbReference type="NCBI Taxonomy" id="1685378"/>
    <lineage>
        <taxon>Bacteria</taxon>
        <taxon>Pseudomonadati</taxon>
        <taxon>Pseudomonadota</taxon>
        <taxon>Alphaproteobacteria</taxon>
        <taxon>Rhodobacterales</taxon>
        <taxon>Roseobacteraceae</taxon>
        <taxon>Ruegeria</taxon>
    </lineage>
</organism>
<feature type="transmembrane region" description="Helical" evidence="1">
    <location>
        <begin position="43"/>
        <end position="62"/>
    </location>
</feature>
<sequence length="245" mass="27416">MPSRFLAELKVRRVVAGLVFPPLLAYTFQPFPKLYLPFSERLIFWFGVVGLALAVIWGSKYVTKTYFTGAYFSWRDVALIALILGLFVPSMWFLSYLLVSYGGQPAPDMLSVAPYGALLATGLVLIRGYDQPSAARPETAAVSPRLAKRLPGSFGGQIFRLTVRDHFVDVVTTEGTFTIRSRFSDAIAEMEPVPGHCTHRSHWVTDTAIDRVEKRGGKTFLRLKNNDLVPVSRKYKPQLEQDGLL</sequence>
<evidence type="ECO:0000313" key="4">
    <source>
        <dbReference type="Proteomes" id="UP000053690"/>
    </source>
</evidence>
<dbReference type="Proteomes" id="UP000053690">
    <property type="component" value="Unassembled WGS sequence"/>
</dbReference>
<keyword evidence="4" id="KW-1185">Reference proteome</keyword>
<comment type="caution">
    <text evidence="3">The sequence shown here is derived from an EMBL/GenBank/DDBJ whole genome shotgun (WGS) entry which is preliminary data.</text>
</comment>
<dbReference type="SMART" id="SM00850">
    <property type="entry name" value="LytTR"/>
    <property type="match status" value="1"/>
</dbReference>
<dbReference type="GO" id="GO:0003677">
    <property type="term" value="F:DNA binding"/>
    <property type="evidence" value="ECO:0007669"/>
    <property type="project" value="InterPro"/>
</dbReference>
<keyword evidence="1" id="KW-0472">Membrane</keyword>
<dbReference type="InterPro" id="IPR007492">
    <property type="entry name" value="LytTR_DNA-bd_dom"/>
</dbReference>
<feature type="domain" description="HTH LytTR-type" evidence="2">
    <location>
        <begin position="162"/>
        <end position="245"/>
    </location>
</feature>
<feature type="transmembrane region" description="Helical" evidence="1">
    <location>
        <begin position="12"/>
        <end position="31"/>
    </location>
</feature>
<name>A0A0X3TW17_9RHOB</name>
<proteinExistence type="predicted"/>